<dbReference type="Gene3D" id="3.60.110.10">
    <property type="entry name" value="Carbon-nitrogen hydrolase"/>
    <property type="match status" value="1"/>
</dbReference>
<dbReference type="InterPro" id="IPR056515">
    <property type="entry name" value="INO80E_N"/>
</dbReference>
<keyword evidence="10" id="KW-1185">Reference proteome</keyword>
<dbReference type="Proteomes" id="UP000287033">
    <property type="component" value="Unassembled WGS sequence"/>
</dbReference>
<gene>
    <name evidence="9" type="ORF">chiPu_0003866</name>
</gene>
<dbReference type="InterPro" id="IPR003694">
    <property type="entry name" value="NAD_synthase"/>
</dbReference>
<dbReference type="OrthoDB" id="285793at2759"/>
<dbReference type="STRING" id="137246.A0A401S4Y5"/>
<dbReference type="PANTHER" id="PTHR23090:SF9">
    <property type="entry name" value="GLUTAMINE-DEPENDENT NAD(+) SYNTHETASE"/>
    <property type="match status" value="1"/>
</dbReference>
<evidence type="ECO:0000259" key="8">
    <source>
        <dbReference type="PROSITE" id="PS51913"/>
    </source>
</evidence>
<evidence type="ECO:0000256" key="3">
    <source>
        <dbReference type="ARBA" id="ARBA00022598"/>
    </source>
</evidence>
<dbReference type="EMBL" id="BEZZ01000086">
    <property type="protein sequence ID" value="GCC25456.1"/>
    <property type="molecule type" value="Genomic_DNA"/>
</dbReference>
<keyword evidence="3" id="KW-0436">Ligase</keyword>
<dbReference type="GO" id="GO:0005737">
    <property type="term" value="C:cytoplasm"/>
    <property type="evidence" value="ECO:0007669"/>
    <property type="project" value="InterPro"/>
</dbReference>
<evidence type="ECO:0000313" key="9">
    <source>
        <dbReference type="EMBL" id="GCC25456.1"/>
    </source>
</evidence>
<dbReference type="PANTHER" id="PTHR23090">
    <property type="entry name" value="NH 3 /GLUTAMINE-DEPENDENT NAD + SYNTHETASE"/>
    <property type="match status" value="1"/>
</dbReference>
<sequence>MLGCKVTLATCALNQWVLDFEGNLKRILKSIEIAKSKGARYRLGPELEICKQTYIQSHQSTSNHSPETSLSPIDTLNSLSNFEAEMDHDGQGTYSLFPALDNVTILSGTSEALESEPTADVSDKPNMTWLDAAQIVLEEAGRPLHIKEIKQRILDRGLVQSNSKSSLEAVLYRETQKGSRRFKRLENRNGVFGLLTEKERQQLLQTYPAQPFLVPVTHPPEYPNPQLMDHLSNFPSPSIFQESKPKLKKVLKKTLNEKYRIKYLRLRKTVKTLIFENAALCDEIAYVEQKFIRTKEERRFLLKRLLQHQNITDGTDLAGTISTVLTPPMYNVPGGSNQVPGVSNLPTTPIASTSVGEEAVGKKSKKDKKDKGKDNGKDDDSQPLLHGYQCLSSSRCQDRYYEGEEEG</sequence>
<evidence type="ECO:0000313" key="10">
    <source>
        <dbReference type="Proteomes" id="UP000287033"/>
    </source>
</evidence>
<dbReference type="GO" id="GO:0003952">
    <property type="term" value="F:NAD+ synthase (glutamine-hydrolyzing) activity"/>
    <property type="evidence" value="ECO:0007669"/>
    <property type="project" value="InterPro"/>
</dbReference>
<dbReference type="GO" id="GO:0009435">
    <property type="term" value="P:NAD+ biosynthetic process"/>
    <property type="evidence" value="ECO:0007669"/>
    <property type="project" value="InterPro"/>
</dbReference>
<evidence type="ECO:0000256" key="1">
    <source>
        <dbReference type="ARBA" id="ARBA00011643"/>
    </source>
</evidence>
<reference evidence="9 10" key="1">
    <citation type="journal article" date="2018" name="Nat. Ecol. Evol.">
        <title>Shark genomes provide insights into elasmobranch evolution and the origin of vertebrates.</title>
        <authorList>
            <person name="Hara Y"/>
            <person name="Yamaguchi K"/>
            <person name="Onimaru K"/>
            <person name="Kadota M"/>
            <person name="Koyanagi M"/>
            <person name="Keeley SD"/>
            <person name="Tatsumi K"/>
            <person name="Tanaka K"/>
            <person name="Motone F"/>
            <person name="Kageyama Y"/>
            <person name="Nozu R"/>
            <person name="Adachi N"/>
            <person name="Nishimura O"/>
            <person name="Nakagawa R"/>
            <person name="Tanegashima C"/>
            <person name="Kiyatake I"/>
            <person name="Matsumoto R"/>
            <person name="Murakumo K"/>
            <person name="Nishida K"/>
            <person name="Terakita A"/>
            <person name="Kuratani S"/>
            <person name="Sato K"/>
            <person name="Hyodo S Kuraku.S."/>
        </authorList>
    </citation>
    <scope>NUCLEOTIDE SEQUENCE [LARGE SCALE GENOMIC DNA]</scope>
</reference>
<keyword evidence="4" id="KW-0804">Transcription</keyword>
<proteinExistence type="predicted"/>
<dbReference type="AlphaFoldDB" id="A0A401S4Y5"/>
<dbReference type="InterPro" id="IPR003010">
    <property type="entry name" value="C-N_Hydrolase"/>
</dbReference>
<protein>
    <recommendedName>
        <fullName evidence="2">Glutamine-dependent NAD(+) synthetase</fullName>
    </recommendedName>
    <alternativeName>
        <fullName evidence="5">NAD(+) synthase [glutamine-hydrolyzing]</fullName>
    </alternativeName>
    <alternativeName>
        <fullName evidence="6">NAD(+) synthetase</fullName>
    </alternativeName>
</protein>
<evidence type="ECO:0000256" key="4">
    <source>
        <dbReference type="ARBA" id="ARBA00023163"/>
    </source>
</evidence>
<name>A0A401S4Y5_CHIPU</name>
<evidence type="ECO:0000256" key="7">
    <source>
        <dbReference type="SAM" id="MobiDB-lite"/>
    </source>
</evidence>
<evidence type="ECO:0000256" key="2">
    <source>
        <dbReference type="ARBA" id="ARBA00017309"/>
    </source>
</evidence>
<feature type="region of interest" description="Disordered" evidence="7">
    <location>
        <begin position="335"/>
        <end position="388"/>
    </location>
</feature>
<dbReference type="InterPro" id="IPR007759">
    <property type="entry name" value="Asxl_HARE-HTH"/>
</dbReference>
<comment type="caution">
    <text evidence="9">The sequence shown here is derived from an EMBL/GenBank/DDBJ whole genome shotgun (WGS) entry which is preliminary data.</text>
</comment>
<dbReference type="Pfam" id="PF00795">
    <property type="entry name" value="CN_hydrolase"/>
    <property type="match status" value="1"/>
</dbReference>
<evidence type="ECO:0000256" key="5">
    <source>
        <dbReference type="ARBA" id="ARBA00030681"/>
    </source>
</evidence>
<evidence type="ECO:0000256" key="6">
    <source>
        <dbReference type="ARBA" id="ARBA00031075"/>
    </source>
</evidence>
<feature type="domain" description="HTH HARE-type" evidence="8">
    <location>
        <begin position="127"/>
        <end position="197"/>
    </location>
</feature>
<dbReference type="PROSITE" id="PS51913">
    <property type="entry name" value="HTH_HARE"/>
    <property type="match status" value="1"/>
</dbReference>
<dbReference type="GO" id="GO:0004359">
    <property type="term" value="F:glutaminase activity"/>
    <property type="evidence" value="ECO:0007669"/>
    <property type="project" value="InterPro"/>
</dbReference>
<dbReference type="InterPro" id="IPR036526">
    <property type="entry name" value="C-N_Hydrolase_sf"/>
</dbReference>
<comment type="subunit">
    <text evidence="1">Homohexamer.</text>
</comment>
<feature type="compositionally biased region" description="Basic and acidic residues" evidence="7">
    <location>
        <begin position="367"/>
        <end position="380"/>
    </location>
</feature>
<accession>A0A401S4Y5</accession>
<dbReference type="Pfam" id="PF24237">
    <property type="entry name" value="INO80E"/>
    <property type="match status" value="1"/>
</dbReference>
<dbReference type="GO" id="GO:0006355">
    <property type="term" value="P:regulation of DNA-templated transcription"/>
    <property type="evidence" value="ECO:0007669"/>
    <property type="project" value="InterPro"/>
</dbReference>
<organism evidence="9 10">
    <name type="scientific">Chiloscyllium punctatum</name>
    <name type="common">Brownbanded bambooshark</name>
    <name type="synonym">Hemiscyllium punctatum</name>
    <dbReference type="NCBI Taxonomy" id="137246"/>
    <lineage>
        <taxon>Eukaryota</taxon>
        <taxon>Metazoa</taxon>
        <taxon>Chordata</taxon>
        <taxon>Craniata</taxon>
        <taxon>Vertebrata</taxon>
        <taxon>Chondrichthyes</taxon>
        <taxon>Elasmobranchii</taxon>
        <taxon>Galeomorphii</taxon>
        <taxon>Galeoidea</taxon>
        <taxon>Orectolobiformes</taxon>
        <taxon>Hemiscylliidae</taxon>
        <taxon>Chiloscyllium</taxon>
    </lineage>
</organism>
<feature type="compositionally biased region" description="Polar residues" evidence="7">
    <location>
        <begin position="335"/>
        <end position="355"/>
    </location>
</feature>
<dbReference type="Pfam" id="PF05066">
    <property type="entry name" value="HARE-HTH"/>
    <property type="match status" value="1"/>
</dbReference>
<dbReference type="SUPFAM" id="SSF56317">
    <property type="entry name" value="Carbon-nitrogen hydrolase"/>
    <property type="match status" value="1"/>
</dbReference>